<organism evidence="1 2">
    <name type="scientific">Vibrio brasiliensis LMG 20546</name>
    <dbReference type="NCBI Taxonomy" id="945543"/>
    <lineage>
        <taxon>Bacteria</taxon>
        <taxon>Pseudomonadati</taxon>
        <taxon>Pseudomonadota</taxon>
        <taxon>Gammaproteobacteria</taxon>
        <taxon>Vibrionales</taxon>
        <taxon>Vibrionaceae</taxon>
        <taxon>Vibrio</taxon>
        <taxon>Vibrio oreintalis group</taxon>
    </lineage>
</organism>
<accession>E8M0H8</accession>
<reference evidence="1 2" key="1">
    <citation type="journal article" date="2012" name="Int. J. Syst. Evol. Microbiol.">
        <title>Vibrio caribbeanicus sp. nov., isolated from the marine sponge Scleritoderma cyanea.</title>
        <authorList>
            <person name="Hoffmann M."/>
            <person name="Monday S.R."/>
            <person name="Allard M.W."/>
            <person name="Strain E.A."/>
            <person name="Whittaker P."/>
            <person name="Naum M."/>
            <person name="McCarthy P.J."/>
            <person name="Lopez J.V."/>
            <person name="Fischer M."/>
            <person name="Brown E.W."/>
        </authorList>
    </citation>
    <scope>NUCLEOTIDE SEQUENCE [LARGE SCALE GENOMIC DNA]</scope>
    <source>
        <strain evidence="1 2">LMG 20546</strain>
    </source>
</reference>
<dbReference type="AlphaFoldDB" id="E8M0H8"/>
<gene>
    <name evidence="1" type="ORF">VIBR0546_09434</name>
</gene>
<dbReference type="STRING" id="945543.VIBR0546_09434"/>
<proteinExistence type="predicted"/>
<dbReference type="Proteomes" id="UP000004371">
    <property type="component" value="Unassembled WGS sequence"/>
</dbReference>
<evidence type="ECO:0000313" key="1">
    <source>
        <dbReference type="EMBL" id="EGA63503.1"/>
    </source>
</evidence>
<sequence>MVNLLLNVLKQGINEFKRSKYGVNTKNYLDTLQADLNVCDSSKIDM</sequence>
<name>E8M0H8_9VIBR</name>
<keyword evidence="2" id="KW-1185">Reference proteome</keyword>
<dbReference type="EMBL" id="AEVS01000116">
    <property type="protein sequence ID" value="EGA63503.1"/>
    <property type="molecule type" value="Genomic_DNA"/>
</dbReference>
<comment type="caution">
    <text evidence="1">The sequence shown here is derived from an EMBL/GenBank/DDBJ whole genome shotgun (WGS) entry which is preliminary data.</text>
</comment>
<evidence type="ECO:0000313" key="2">
    <source>
        <dbReference type="Proteomes" id="UP000004371"/>
    </source>
</evidence>
<protein>
    <submittedName>
        <fullName evidence="1">Uncharacterized protein</fullName>
    </submittedName>
</protein>